<dbReference type="InterPro" id="IPR009100">
    <property type="entry name" value="AcylCoA_DH/oxidase_NM_dom_sf"/>
</dbReference>
<gene>
    <name evidence="5" type="ORF">Sste5346_005312</name>
</gene>
<name>A0ABR3Z4M1_9PEZI</name>
<dbReference type="EMBL" id="JAWCUI010000027">
    <property type="protein sequence ID" value="KAL1895503.1"/>
    <property type="molecule type" value="Genomic_DNA"/>
</dbReference>
<keyword evidence="1" id="KW-0560">Oxidoreductase</keyword>
<keyword evidence="2" id="KW-0812">Transmembrane</keyword>
<reference evidence="5 6" key="1">
    <citation type="journal article" date="2024" name="IMA Fungus">
        <title>IMA Genome - F19 : A genome assembly and annotation guide to empower mycologists, including annotated draft genome sequences of Ceratocystis pirilliformis, Diaporthe australafricana, Fusarium ophioides, Paecilomyces lecythidis, and Sporothrix stenoceras.</title>
        <authorList>
            <person name="Aylward J."/>
            <person name="Wilson A.M."/>
            <person name="Visagie C.M."/>
            <person name="Spraker J."/>
            <person name="Barnes I."/>
            <person name="Buitendag C."/>
            <person name="Ceriani C."/>
            <person name="Del Mar Angel L."/>
            <person name="du Plessis D."/>
            <person name="Fuchs T."/>
            <person name="Gasser K."/>
            <person name="Kramer D."/>
            <person name="Li W."/>
            <person name="Munsamy K."/>
            <person name="Piso A."/>
            <person name="Price J.L."/>
            <person name="Sonnekus B."/>
            <person name="Thomas C."/>
            <person name="van der Nest A."/>
            <person name="van Dijk A."/>
            <person name="van Heerden A."/>
            <person name="van Vuuren N."/>
            <person name="Yilmaz N."/>
            <person name="Duong T.A."/>
            <person name="van der Merwe N.A."/>
            <person name="Wingfield M.J."/>
            <person name="Wingfield B.D."/>
        </authorList>
    </citation>
    <scope>NUCLEOTIDE SEQUENCE [LARGE SCALE GENOMIC DNA]</scope>
    <source>
        <strain evidence="5 6">CMW 5346</strain>
    </source>
</reference>
<keyword evidence="2" id="KW-0472">Membrane</keyword>
<comment type="caution">
    <text evidence="5">The sequence shown here is derived from an EMBL/GenBank/DDBJ whole genome shotgun (WGS) entry which is preliminary data.</text>
</comment>
<dbReference type="Gene3D" id="2.40.110.10">
    <property type="entry name" value="Butyryl-CoA Dehydrogenase, subunit A, domain 2"/>
    <property type="match status" value="1"/>
</dbReference>
<dbReference type="PANTHER" id="PTHR43884">
    <property type="entry name" value="ACYL-COA DEHYDROGENASE"/>
    <property type="match status" value="1"/>
</dbReference>
<dbReference type="InterPro" id="IPR046373">
    <property type="entry name" value="Acyl-CoA_Oxase/DH_mid-dom_sf"/>
</dbReference>
<evidence type="ECO:0000259" key="4">
    <source>
        <dbReference type="Pfam" id="PF08028"/>
    </source>
</evidence>
<dbReference type="Proteomes" id="UP001583186">
    <property type="component" value="Unassembled WGS sequence"/>
</dbReference>
<evidence type="ECO:0000256" key="1">
    <source>
        <dbReference type="ARBA" id="ARBA00023002"/>
    </source>
</evidence>
<dbReference type="Pfam" id="PF08028">
    <property type="entry name" value="Acyl-CoA_dh_2"/>
    <property type="match status" value="1"/>
</dbReference>
<dbReference type="PIRSF" id="PIRSF016578">
    <property type="entry name" value="HsaA"/>
    <property type="match status" value="1"/>
</dbReference>
<dbReference type="InterPro" id="IPR036250">
    <property type="entry name" value="AcylCo_DH-like_C"/>
</dbReference>
<feature type="domain" description="Acyl-CoA dehydrogenase C-terminal" evidence="4">
    <location>
        <begin position="260"/>
        <end position="407"/>
    </location>
</feature>
<feature type="transmembrane region" description="Helical" evidence="2">
    <location>
        <begin position="253"/>
        <end position="274"/>
    </location>
</feature>
<dbReference type="Gene3D" id="1.20.140.10">
    <property type="entry name" value="Butyryl-CoA Dehydrogenase, subunit A, domain 3"/>
    <property type="match status" value="1"/>
</dbReference>
<accession>A0ABR3Z4M1</accession>
<dbReference type="InterPro" id="IPR037069">
    <property type="entry name" value="AcylCoA_DH/ox_N_sf"/>
</dbReference>
<evidence type="ECO:0000313" key="5">
    <source>
        <dbReference type="EMBL" id="KAL1895503.1"/>
    </source>
</evidence>
<protein>
    <recommendedName>
        <fullName evidence="7">Thermophilic desulfurizing enzyme family protein</fullName>
    </recommendedName>
</protein>
<sequence length="432" mass="47417">MSATTFESTDPAVYAEYQSKWSTLPTDAAGWIQRAVDVADVLKADAAARDKANKSPRAEVALLKHAGLLKILGPAKYGGGAQPWDVAYRVIREVAKGDGSIGMLLGYHLIWSITANVFGSPEQADRVQKTIVSNNYFVGGAVNPRDNDLTIKADDKGLVFTGHKNFSTGGVISDLTVLEGVVDGTTDHIFAIVPTNQPGIQFQHNWNNVGLRLTESGGVKIDSVPVPWEDALGWDVATKKPDPAVLGIPLASIFLPLIQLIFSNFYIGIAWGALEFAKNYTRKNTRPWPFSGDVKDKVEDEFYVLQTYGNFFAHLRAATALADKANQEAAQLYGKYIAPNSLEERAKFTPEERGAFAEWVASVKVVATDTSLRVTSGVFEVTGSRSTAAKVGLDRFWRDVRTHTLHDPVAFKNRELGRYYLVDEIPEATWYT</sequence>
<evidence type="ECO:0000256" key="2">
    <source>
        <dbReference type="SAM" id="Phobius"/>
    </source>
</evidence>
<keyword evidence="2" id="KW-1133">Transmembrane helix</keyword>
<dbReference type="InterPro" id="IPR013786">
    <property type="entry name" value="AcylCoA_DH/ox_N"/>
</dbReference>
<dbReference type="SUPFAM" id="SSF56645">
    <property type="entry name" value="Acyl-CoA dehydrogenase NM domain-like"/>
    <property type="match status" value="1"/>
</dbReference>
<evidence type="ECO:0000313" key="6">
    <source>
        <dbReference type="Proteomes" id="UP001583186"/>
    </source>
</evidence>
<dbReference type="InterPro" id="IPR013107">
    <property type="entry name" value="Acyl-CoA_DH_C"/>
</dbReference>
<dbReference type="Gene3D" id="1.10.540.10">
    <property type="entry name" value="Acyl-CoA dehydrogenase/oxidase, N-terminal domain"/>
    <property type="match status" value="1"/>
</dbReference>
<dbReference type="SUPFAM" id="SSF47203">
    <property type="entry name" value="Acyl-CoA dehydrogenase C-terminal domain-like"/>
    <property type="match status" value="1"/>
</dbReference>
<evidence type="ECO:0000259" key="3">
    <source>
        <dbReference type="Pfam" id="PF02771"/>
    </source>
</evidence>
<dbReference type="PANTHER" id="PTHR43884:SF12">
    <property type="entry name" value="ISOVALERYL-COA DEHYDROGENASE, MITOCHONDRIAL-RELATED"/>
    <property type="match status" value="1"/>
</dbReference>
<evidence type="ECO:0008006" key="7">
    <source>
        <dbReference type="Google" id="ProtNLM"/>
    </source>
</evidence>
<feature type="domain" description="Acyl-CoA dehydrogenase/oxidase N-terminal" evidence="3">
    <location>
        <begin position="39"/>
        <end position="133"/>
    </location>
</feature>
<proteinExistence type="predicted"/>
<dbReference type="Pfam" id="PF02771">
    <property type="entry name" value="Acyl-CoA_dh_N"/>
    <property type="match status" value="1"/>
</dbReference>
<keyword evidence="6" id="KW-1185">Reference proteome</keyword>
<organism evidence="5 6">
    <name type="scientific">Sporothrix stenoceras</name>
    <dbReference type="NCBI Taxonomy" id="5173"/>
    <lineage>
        <taxon>Eukaryota</taxon>
        <taxon>Fungi</taxon>
        <taxon>Dikarya</taxon>
        <taxon>Ascomycota</taxon>
        <taxon>Pezizomycotina</taxon>
        <taxon>Sordariomycetes</taxon>
        <taxon>Sordariomycetidae</taxon>
        <taxon>Ophiostomatales</taxon>
        <taxon>Ophiostomataceae</taxon>
        <taxon>Sporothrix</taxon>
    </lineage>
</organism>